<name>A0ABS2Z6E1_POLSE</name>
<reference evidence="9" key="1">
    <citation type="journal article" date="2021" name="Cell">
        <title>Tracing the genetic footprints of vertebrate landing in non-teleost ray-finned fishes.</title>
        <authorList>
            <person name="Bi X."/>
            <person name="Wang K."/>
            <person name="Yang L."/>
            <person name="Pan H."/>
            <person name="Jiang H."/>
            <person name="Wei Q."/>
            <person name="Fang M."/>
            <person name="Yu H."/>
            <person name="Zhu C."/>
            <person name="Cai Y."/>
            <person name="He Y."/>
            <person name="Gan X."/>
            <person name="Zeng H."/>
            <person name="Yu D."/>
            <person name="Zhu Y."/>
            <person name="Jiang H."/>
            <person name="Qiu Q."/>
            <person name="Yang H."/>
            <person name="Zhang Y.E."/>
            <person name="Wang W."/>
            <person name="Zhu M."/>
            <person name="He S."/>
            <person name="Zhang G."/>
        </authorList>
    </citation>
    <scope>NUCLEOTIDE SEQUENCE</scope>
    <source>
        <strain evidence="9">Bchr_001</strain>
    </source>
</reference>
<dbReference type="CDD" id="cd05498">
    <property type="entry name" value="Bromo_Brdt_II_like"/>
    <property type="match status" value="1"/>
</dbReference>
<dbReference type="InterPro" id="IPR043508">
    <property type="entry name" value="Bromo_Brdt_I"/>
</dbReference>
<feature type="compositionally biased region" description="Polar residues" evidence="6">
    <location>
        <begin position="1"/>
        <end position="12"/>
    </location>
</feature>
<dbReference type="PANTHER" id="PTHR22880:SF143">
    <property type="entry name" value="BROMODOMAIN-CONTAINING PROTEIN 4"/>
    <property type="match status" value="1"/>
</dbReference>
<dbReference type="PRINTS" id="PR00111">
    <property type="entry name" value="ABHYDROLASE"/>
</dbReference>
<dbReference type="Pfam" id="PF00561">
    <property type="entry name" value="Abhydrolase_1"/>
    <property type="match status" value="1"/>
</dbReference>
<evidence type="ECO:0000256" key="6">
    <source>
        <dbReference type="SAM" id="MobiDB-lite"/>
    </source>
</evidence>
<feature type="compositionally biased region" description="Low complexity" evidence="6">
    <location>
        <begin position="394"/>
        <end position="405"/>
    </location>
</feature>
<dbReference type="CDD" id="cd05497">
    <property type="entry name" value="Bromo_Brdt_I_like"/>
    <property type="match status" value="1"/>
</dbReference>
<evidence type="ECO:0000256" key="3">
    <source>
        <dbReference type="ARBA" id="ARBA00023117"/>
    </source>
</evidence>
<dbReference type="PROSITE" id="PS51525">
    <property type="entry name" value="NET"/>
    <property type="match status" value="1"/>
</dbReference>
<dbReference type="SMART" id="SM00297">
    <property type="entry name" value="BROMO"/>
    <property type="match status" value="2"/>
</dbReference>
<evidence type="ECO:0000313" key="9">
    <source>
        <dbReference type="EMBL" id="MBN3293683.1"/>
    </source>
</evidence>
<feature type="compositionally biased region" description="Basic residues" evidence="6">
    <location>
        <begin position="579"/>
        <end position="594"/>
    </location>
</feature>
<dbReference type="EMBL" id="JAAWVN010022606">
    <property type="protein sequence ID" value="MBN3293683.1"/>
    <property type="molecule type" value="Genomic_DNA"/>
</dbReference>
<dbReference type="Pfam" id="PF00439">
    <property type="entry name" value="Bromodomain"/>
    <property type="match status" value="2"/>
</dbReference>
<gene>
    <name evidence="9" type="primary">Brdt</name>
    <name evidence="9" type="ORF">GTO92_0021442</name>
</gene>
<dbReference type="Gene3D" id="1.20.920.10">
    <property type="entry name" value="Bromodomain-like"/>
    <property type="match status" value="2"/>
</dbReference>
<dbReference type="InterPro" id="IPR036427">
    <property type="entry name" value="Bromodomain-like_sf"/>
</dbReference>
<dbReference type="InterPro" id="IPR027353">
    <property type="entry name" value="NET_dom"/>
</dbReference>
<dbReference type="InterPro" id="IPR043509">
    <property type="entry name" value="Bromo_Brdt_II"/>
</dbReference>
<feature type="compositionally biased region" description="Basic residues" evidence="6">
    <location>
        <begin position="455"/>
        <end position="467"/>
    </location>
</feature>
<dbReference type="InterPro" id="IPR038336">
    <property type="entry name" value="NET_sf"/>
</dbReference>
<feature type="domain" description="Bromo" evidence="7">
    <location>
        <begin position="44"/>
        <end position="116"/>
    </location>
</feature>
<dbReference type="PRINTS" id="PR00503">
    <property type="entry name" value="BROMODOMAIN"/>
</dbReference>
<dbReference type="SUPFAM" id="SSF47370">
    <property type="entry name" value="Bromodomain"/>
    <property type="match status" value="2"/>
</dbReference>
<evidence type="ECO:0000313" key="10">
    <source>
        <dbReference type="Proteomes" id="UP001166052"/>
    </source>
</evidence>
<feature type="region of interest" description="Disordered" evidence="6">
    <location>
        <begin position="857"/>
        <end position="885"/>
    </location>
</feature>
<dbReference type="Gene3D" id="1.20.1270.220">
    <property type="match status" value="1"/>
</dbReference>
<dbReference type="PANTHER" id="PTHR22880">
    <property type="entry name" value="FALZ-RELATED BROMODOMAIN-CONTAINING PROTEINS"/>
    <property type="match status" value="1"/>
</dbReference>
<dbReference type="Proteomes" id="UP001166052">
    <property type="component" value="Unassembled WGS sequence"/>
</dbReference>
<dbReference type="InterPro" id="IPR001487">
    <property type="entry name" value="Bromodomain"/>
</dbReference>
<feature type="domain" description="NET" evidence="8">
    <location>
        <begin position="501"/>
        <end position="583"/>
    </location>
</feature>
<feature type="compositionally biased region" description="Low complexity" evidence="6">
    <location>
        <begin position="207"/>
        <end position="225"/>
    </location>
</feature>
<feature type="region of interest" description="Disordered" evidence="6">
    <location>
        <begin position="392"/>
        <end position="417"/>
    </location>
</feature>
<dbReference type="InterPro" id="IPR018359">
    <property type="entry name" value="Bromodomain_CS"/>
</dbReference>
<feature type="region of interest" description="Disordered" evidence="6">
    <location>
        <begin position="1"/>
        <end position="25"/>
    </location>
</feature>
<evidence type="ECO:0000256" key="2">
    <source>
        <dbReference type="ARBA" id="ARBA00022853"/>
    </source>
</evidence>
<evidence type="ECO:0000256" key="5">
    <source>
        <dbReference type="PROSITE-ProRule" id="PRU00035"/>
    </source>
</evidence>
<keyword evidence="2" id="KW-0156">Chromatin regulator</keyword>
<dbReference type="InterPro" id="IPR000639">
    <property type="entry name" value="Epox_hydrolase-like"/>
</dbReference>
<dbReference type="InterPro" id="IPR000073">
    <property type="entry name" value="AB_hydrolase_1"/>
</dbReference>
<keyword evidence="10" id="KW-1185">Reference proteome</keyword>
<feature type="non-terminal residue" evidence="9">
    <location>
        <position position="1205"/>
    </location>
</feature>
<feature type="compositionally biased region" description="Low complexity" evidence="6">
    <location>
        <begin position="640"/>
        <end position="661"/>
    </location>
</feature>
<comment type="similarity">
    <text evidence="4">Belongs to the BET family.</text>
</comment>
<evidence type="ECO:0000259" key="7">
    <source>
        <dbReference type="PROSITE" id="PS50014"/>
    </source>
</evidence>
<feature type="region of interest" description="Disordered" evidence="6">
    <location>
        <begin position="579"/>
        <end position="609"/>
    </location>
</feature>
<feature type="non-terminal residue" evidence="9">
    <location>
        <position position="1"/>
    </location>
</feature>
<feature type="region of interest" description="Disordered" evidence="6">
    <location>
        <begin position="439"/>
        <end position="484"/>
    </location>
</feature>
<sequence length="1205" mass="139053">MSEVNALQNTSGNPPPPEYRNPKKPGRLTNQLQYLEKVVLKTLWRHSFAWPFQQPVDAVKLELPDYYIIIKKPMDMSTIKKRLEHNYYWGALECIEDFNTMFTNCYIYNKPGDDIVLMAKSLERIFLKKVAEMPQEEYTVLSSNKGTAKGKKLYESSHCLKPPPISEVVFQHTVTVIPPQRTLSMSLVTGSQCVSKVKKGVKRKADTTTPTPSVVMSSESSPSQPDVKFNKIIRRQGSRPIKPPRKDLPDSQQQHQTSKKTKLSNQMKYCNGIIKEMFTRKHAAYAWPFYKPVDAQSLGLHDYHEIIKHPMDLGTMKKKMDDRKYKDAQEFAADFRLMFMNCYKYNPPDHEVVAMARKLQDIFEMRFAKMPDELIESVNPLPHLKKINTKLKSFENSSESSSDSESSFDSEEEHTQRLAELQEQLKAVREQLQLLVQIKPKPRKRKEKLKDRWKKEKIKNRKTKSKKKCEVKQKTKNNKKLRERTDGRQTIKSTVAKMSFDSTSEETAKPMLYEEKRQLSLDINKLPGDKIGKVVNIIRTREPSLKDCNPKEIEIDFEMLKPSTLRALESYVMTCLNKRPRKQSGQKSKCKKSSQLKQNQDLEQQSQDVHSKLISVQNSKKKSCPGDEAIKAIGGPCRLSESSSSSDSSSNTNSDSSSSDSSDSESEQEKANIKCNNTDLPVTTMVPVLSPIPNSPLDNMKETKSYPKRQPEINFPSVTATCAEEIVVNTLTKSFAVLCLCEKSGYLFRYLLLMIWVKFATHRCPILLAITDFRIKNVDSWASLGKMNAYIPSVIKSSNESFLQFRKAAIEKEERERSLRKLKEQAGVEDKLGTEKPRGEYAQSALAEISQNEVVKQNEKQKLQGSHVDTEREMARKREQERRRRETESGLRFHYVAAGERGKPLMLFLHGFPEFWFSWRHQLREFKSEFRVVAVDMRGYGESDMPVGMENYKLDYLVADIKDIVEYLGYNRCYIVGHDWGGMIAWLFAIYYPEMVNKLIVLNCPHPSAFIDYTLRHPSQLKKSSYFFFFQLPRLPELMLSINDFKAIKYLFTSHTTGIGRKGCRLTSGDVEAYLYVFSQPGALTGPLNYYRNVFSLIDISPCLSFRVSKFYPNISKNFGKRIFALFLPLNQQDVKSPVLLLWGERDAFLEQEMAENSKLYIKNHFRINMISGASHWLQQDQPDIVNTLIWTFLKESESRKGYRN</sequence>
<accession>A0ABS2Z6E1</accession>
<evidence type="ECO:0000256" key="4">
    <source>
        <dbReference type="ARBA" id="ARBA00044509"/>
    </source>
</evidence>
<organism evidence="9 10">
    <name type="scientific">Polypterus senegalus</name>
    <name type="common">Senegal bichir</name>
    <dbReference type="NCBI Taxonomy" id="55291"/>
    <lineage>
        <taxon>Eukaryota</taxon>
        <taxon>Metazoa</taxon>
        <taxon>Chordata</taxon>
        <taxon>Craniata</taxon>
        <taxon>Vertebrata</taxon>
        <taxon>Euteleostomi</taxon>
        <taxon>Actinopterygii</taxon>
        <taxon>Polypteriformes</taxon>
        <taxon>Polypteridae</taxon>
        <taxon>Polypterus</taxon>
    </lineage>
</organism>
<evidence type="ECO:0000256" key="1">
    <source>
        <dbReference type="ARBA" id="ARBA00022737"/>
    </source>
</evidence>
<dbReference type="Gene3D" id="3.40.50.1820">
    <property type="entry name" value="alpha/beta hydrolase"/>
    <property type="match status" value="1"/>
</dbReference>
<dbReference type="SUPFAM" id="SSF53474">
    <property type="entry name" value="alpha/beta-Hydrolases"/>
    <property type="match status" value="1"/>
</dbReference>
<feature type="domain" description="Bromo" evidence="7">
    <location>
        <begin position="281"/>
        <end position="353"/>
    </location>
</feature>
<dbReference type="Pfam" id="PF17035">
    <property type="entry name" value="BET"/>
    <property type="match status" value="1"/>
</dbReference>
<dbReference type="PROSITE" id="PS00633">
    <property type="entry name" value="BROMODOMAIN_1"/>
    <property type="match status" value="2"/>
</dbReference>
<feature type="region of interest" description="Disordered" evidence="6">
    <location>
        <begin position="633"/>
        <end position="674"/>
    </location>
</feature>
<keyword evidence="1" id="KW-0677">Repeat</keyword>
<dbReference type="InterPro" id="IPR050935">
    <property type="entry name" value="Bromo_chromatin_reader"/>
</dbReference>
<comment type="caution">
    <text evidence="9">The sequence shown here is derived from an EMBL/GenBank/DDBJ whole genome shotgun (WGS) entry which is preliminary data.</text>
</comment>
<dbReference type="InterPro" id="IPR029058">
    <property type="entry name" value="AB_hydrolase_fold"/>
</dbReference>
<proteinExistence type="inferred from homology"/>
<dbReference type="PRINTS" id="PR00412">
    <property type="entry name" value="EPOXHYDRLASE"/>
</dbReference>
<dbReference type="PROSITE" id="PS50014">
    <property type="entry name" value="BROMODOMAIN_2"/>
    <property type="match status" value="2"/>
</dbReference>
<feature type="compositionally biased region" description="Polar residues" evidence="6">
    <location>
        <begin position="599"/>
        <end position="609"/>
    </location>
</feature>
<evidence type="ECO:0000259" key="8">
    <source>
        <dbReference type="PROSITE" id="PS51525"/>
    </source>
</evidence>
<protein>
    <submittedName>
        <fullName evidence="9">BRDT protein</fullName>
    </submittedName>
</protein>
<feature type="region of interest" description="Disordered" evidence="6">
    <location>
        <begin position="199"/>
        <end position="263"/>
    </location>
</feature>
<keyword evidence="3 5" id="KW-0103">Bromodomain</keyword>